<dbReference type="NCBIfam" id="TIGR02495">
    <property type="entry name" value="NrdG2"/>
    <property type="match status" value="1"/>
</dbReference>
<dbReference type="GO" id="GO:0046872">
    <property type="term" value="F:metal ion binding"/>
    <property type="evidence" value="ECO:0007669"/>
    <property type="project" value="UniProtKB-KW"/>
</dbReference>
<evidence type="ECO:0000256" key="1">
    <source>
        <dbReference type="ARBA" id="ARBA00001966"/>
    </source>
</evidence>
<dbReference type="GO" id="GO:0003824">
    <property type="term" value="F:catalytic activity"/>
    <property type="evidence" value="ECO:0007669"/>
    <property type="project" value="InterPro"/>
</dbReference>
<evidence type="ECO:0000256" key="3">
    <source>
        <dbReference type="ARBA" id="ARBA00022691"/>
    </source>
</evidence>
<name>A0A0K8J9A3_9FIRM</name>
<dbReference type="Pfam" id="PF04055">
    <property type="entry name" value="Radical_SAM"/>
    <property type="match status" value="1"/>
</dbReference>
<dbReference type="InterPro" id="IPR013785">
    <property type="entry name" value="Aldolase_TIM"/>
</dbReference>
<dbReference type="Gene3D" id="3.20.20.70">
    <property type="entry name" value="Aldolase class I"/>
    <property type="match status" value="1"/>
</dbReference>
<evidence type="ECO:0000259" key="7">
    <source>
        <dbReference type="PROSITE" id="PS51918"/>
    </source>
</evidence>
<dbReference type="InterPro" id="IPR058240">
    <property type="entry name" value="rSAM_sf"/>
</dbReference>
<evidence type="ECO:0000313" key="9">
    <source>
        <dbReference type="Proteomes" id="UP000196053"/>
    </source>
</evidence>
<keyword evidence="2" id="KW-0004">4Fe-4S</keyword>
<dbReference type="EMBL" id="LN879430">
    <property type="protein sequence ID" value="CUH93887.1"/>
    <property type="molecule type" value="Genomic_DNA"/>
</dbReference>
<dbReference type="InterPro" id="IPR034457">
    <property type="entry name" value="Organic_radical-activating"/>
</dbReference>
<sequence length="231" mass="26155">MKIYGFNKSTLLDYPKHLAATIFVGSCNMRCPFCHNASLVLYPHSQTLIPEEDIFAYLKKRKNILEGVCITGGEPTLYSDLPLFISQIKDLGFKVKLDTNGSNPAMISKLMDEKLIDYIAMDIKNSKEKYLLTTGSENLSMDDIENSVSLILRENVDYEFRTTVVNQLHTDRDMIAIGNWIKGAKAYYLQSFTDSGDIISPGFTAPEKETLLRYKTLLTPYVQNVELRGID</sequence>
<proteinExistence type="predicted"/>
<dbReference type="KEGG" id="hsd:SD1D_2375"/>
<dbReference type="SFLD" id="SFLDS00029">
    <property type="entry name" value="Radical_SAM"/>
    <property type="match status" value="1"/>
</dbReference>
<evidence type="ECO:0000256" key="5">
    <source>
        <dbReference type="ARBA" id="ARBA00023004"/>
    </source>
</evidence>
<dbReference type="Proteomes" id="UP000196053">
    <property type="component" value="Chromosome I"/>
</dbReference>
<dbReference type="InterPro" id="IPR012840">
    <property type="entry name" value="NrdG2"/>
</dbReference>
<dbReference type="OrthoDB" id="9782387at2"/>
<dbReference type="SFLD" id="SFLDG01094">
    <property type="entry name" value="Uncharacterised_Radical_SAM_Su"/>
    <property type="match status" value="1"/>
</dbReference>
<dbReference type="SFLD" id="SFLDG01067">
    <property type="entry name" value="SPASM/twitch_domain_containing"/>
    <property type="match status" value="1"/>
</dbReference>
<dbReference type="PANTHER" id="PTHR30352">
    <property type="entry name" value="PYRUVATE FORMATE-LYASE-ACTIVATING ENZYME"/>
    <property type="match status" value="1"/>
</dbReference>
<gene>
    <name evidence="8" type="ORF">SD1D_2375</name>
</gene>
<feature type="domain" description="Radical SAM core" evidence="7">
    <location>
        <begin position="12"/>
        <end position="231"/>
    </location>
</feature>
<evidence type="ECO:0000256" key="2">
    <source>
        <dbReference type="ARBA" id="ARBA00022485"/>
    </source>
</evidence>
<dbReference type="PROSITE" id="PS51918">
    <property type="entry name" value="RADICAL_SAM"/>
    <property type="match status" value="1"/>
</dbReference>
<evidence type="ECO:0000313" key="8">
    <source>
        <dbReference type="EMBL" id="CUH93887.1"/>
    </source>
</evidence>
<comment type="cofactor">
    <cofactor evidence="1">
        <name>[4Fe-4S] cluster</name>
        <dbReference type="ChEBI" id="CHEBI:49883"/>
    </cofactor>
</comment>
<organism evidence="8 9">
    <name type="scientific">Herbinix luporum</name>
    <dbReference type="NCBI Taxonomy" id="1679721"/>
    <lineage>
        <taxon>Bacteria</taxon>
        <taxon>Bacillati</taxon>
        <taxon>Bacillota</taxon>
        <taxon>Clostridia</taxon>
        <taxon>Lachnospirales</taxon>
        <taxon>Lachnospiraceae</taxon>
        <taxon>Herbinix</taxon>
    </lineage>
</organism>
<keyword evidence="5" id="KW-0408">Iron</keyword>
<keyword evidence="6" id="KW-0411">Iron-sulfur</keyword>
<dbReference type="AlphaFoldDB" id="A0A0K8J9A3"/>
<keyword evidence="9" id="KW-1185">Reference proteome</keyword>
<dbReference type="CDD" id="cd01335">
    <property type="entry name" value="Radical_SAM"/>
    <property type="match status" value="1"/>
</dbReference>
<dbReference type="PROSITE" id="PS51257">
    <property type="entry name" value="PROKAR_LIPOPROTEIN"/>
    <property type="match status" value="1"/>
</dbReference>
<dbReference type="PANTHER" id="PTHR30352:SF13">
    <property type="entry name" value="GLYCYL-RADICAL ENZYME ACTIVATING ENZYME YJJW-RELATED"/>
    <property type="match status" value="1"/>
</dbReference>
<dbReference type="RefSeq" id="WP_058259098.1">
    <property type="nucleotide sequence ID" value="NZ_DUPS01000024.1"/>
</dbReference>
<reference evidence="9" key="1">
    <citation type="submission" date="2015-09" db="EMBL/GenBank/DDBJ databases">
        <authorList>
            <person name="Wibberg D."/>
        </authorList>
    </citation>
    <scope>NUCLEOTIDE SEQUENCE [LARGE SCALE GENOMIC DNA]</scope>
    <source>
        <strain evidence="9">SD1D</strain>
    </source>
</reference>
<evidence type="ECO:0000256" key="6">
    <source>
        <dbReference type="ARBA" id="ARBA00023014"/>
    </source>
</evidence>
<keyword evidence="4" id="KW-0479">Metal-binding</keyword>
<accession>A0A0K8J9A3</accession>
<dbReference type="SUPFAM" id="SSF102114">
    <property type="entry name" value="Radical SAM enzymes"/>
    <property type="match status" value="1"/>
</dbReference>
<dbReference type="InterPro" id="IPR007197">
    <property type="entry name" value="rSAM"/>
</dbReference>
<protein>
    <recommendedName>
        <fullName evidence="7">Radical SAM core domain-containing protein</fullName>
    </recommendedName>
</protein>
<dbReference type="GO" id="GO:0051539">
    <property type="term" value="F:4 iron, 4 sulfur cluster binding"/>
    <property type="evidence" value="ECO:0007669"/>
    <property type="project" value="UniProtKB-KW"/>
</dbReference>
<evidence type="ECO:0000256" key="4">
    <source>
        <dbReference type="ARBA" id="ARBA00022723"/>
    </source>
</evidence>
<keyword evidence="3" id="KW-0949">S-adenosyl-L-methionine</keyword>